<name>A0ABS7DNV6_9FIRM</name>
<protein>
    <recommendedName>
        <fullName evidence="7">Tagatose-6-phosphate kinase</fullName>
        <ecNumber evidence="7">2.7.1.144</ecNumber>
    </recommendedName>
</protein>
<dbReference type="EMBL" id="JAGFNZ010000003">
    <property type="protein sequence ID" value="MBW7572967.1"/>
    <property type="molecule type" value="Genomic_DNA"/>
</dbReference>
<evidence type="ECO:0000256" key="5">
    <source>
        <dbReference type="ARBA" id="ARBA00022840"/>
    </source>
</evidence>
<dbReference type="SUPFAM" id="SSF53613">
    <property type="entry name" value="Ribokinase-like"/>
    <property type="match status" value="1"/>
</dbReference>
<dbReference type="Gene3D" id="3.40.1190.20">
    <property type="match status" value="1"/>
</dbReference>
<dbReference type="Proteomes" id="UP000719942">
    <property type="component" value="Unassembled WGS sequence"/>
</dbReference>
<dbReference type="NCBIfam" id="TIGR03828">
    <property type="entry name" value="pfkB"/>
    <property type="match status" value="1"/>
</dbReference>
<evidence type="ECO:0000256" key="4">
    <source>
        <dbReference type="ARBA" id="ARBA00022777"/>
    </source>
</evidence>
<dbReference type="NCBIfam" id="TIGR03168">
    <property type="entry name" value="1-PFK"/>
    <property type="match status" value="1"/>
</dbReference>
<dbReference type="PIRSF" id="PIRSF000535">
    <property type="entry name" value="1PFK/6PFK/LacC"/>
    <property type="match status" value="1"/>
</dbReference>
<keyword evidence="3 7" id="KW-0547">Nucleotide-binding</keyword>
<feature type="domain" description="Carbohydrate kinase PfkB" evidence="9">
    <location>
        <begin position="21"/>
        <end position="292"/>
    </location>
</feature>
<evidence type="ECO:0000256" key="8">
    <source>
        <dbReference type="RuleBase" id="RU369061"/>
    </source>
</evidence>
<keyword evidence="4 8" id="KW-0418">Kinase</keyword>
<dbReference type="Pfam" id="PF00294">
    <property type="entry name" value="PfkB"/>
    <property type="match status" value="1"/>
</dbReference>
<dbReference type="PROSITE" id="PS00584">
    <property type="entry name" value="PFKB_KINASES_2"/>
    <property type="match status" value="1"/>
</dbReference>
<comment type="catalytic activity">
    <reaction evidence="7">
        <text>D-tagatofuranose 6-phosphate + ATP = D-tagatofuranose 1,6-bisphosphate + ADP + H(+)</text>
        <dbReference type="Rhea" id="RHEA:12420"/>
        <dbReference type="ChEBI" id="CHEBI:15378"/>
        <dbReference type="ChEBI" id="CHEBI:30616"/>
        <dbReference type="ChEBI" id="CHEBI:58694"/>
        <dbReference type="ChEBI" id="CHEBI:58695"/>
        <dbReference type="ChEBI" id="CHEBI:456216"/>
        <dbReference type="EC" id="2.7.1.144"/>
    </reaction>
</comment>
<gene>
    <name evidence="10" type="primary">pfkB</name>
    <name evidence="10" type="ORF">J5W02_09085</name>
</gene>
<dbReference type="CDD" id="cd01164">
    <property type="entry name" value="FruK_PfkB_like"/>
    <property type="match status" value="1"/>
</dbReference>
<comment type="pathway">
    <text evidence="7">Carbohydrate metabolism; D-tagatose 6-phosphate degradation; D-glyceraldehyde 3-phosphate and glycerone phosphate from D-tagatose 6-phosphate: step 1/2.</text>
</comment>
<evidence type="ECO:0000256" key="6">
    <source>
        <dbReference type="ARBA" id="ARBA00047745"/>
    </source>
</evidence>
<proteinExistence type="inferred from homology"/>
<evidence type="ECO:0000256" key="2">
    <source>
        <dbReference type="ARBA" id="ARBA00022679"/>
    </source>
</evidence>
<dbReference type="GO" id="GO:0008662">
    <property type="term" value="F:1-phosphofructokinase activity"/>
    <property type="evidence" value="ECO:0007669"/>
    <property type="project" value="UniProtKB-EC"/>
</dbReference>
<dbReference type="PANTHER" id="PTHR46566:SF2">
    <property type="entry name" value="ATP-DEPENDENT 6-PHOSPHOFRUCTOKINASE ISOZYME 2"/>
    <property type="match status" value="1"/>
</dbReference>
<dbReference type="InterPro" id="IPR029056">
    <property type="entry name" value="Ribokinase-like"/>
</dbReference>
<organism evidence="10 11">
    <name type="scientific">Caproiciproducens faecalis</name>
    <dbReference type="NCBI Taxonomy" id="2820301"/>
    <lineage>
        <taxon>Bacteria</taxon>
        <taxon>Bacillati</taxon>
        <taxon>Bacillota</taxon>
        <taxon>Clostridia</taxon>
        <taxon>Eubacteriales</taxon>
        <taxon>Acutalibacteraceae</taxon>
        <taxon>Caproiciproducens</taxon>
    </lineage>
</organism>
<sequence>MITTVTLNPAMDKTVEIPNFTANLVNRVTAMRADPGGKGINVSKGIASLGGTSRAVAVLGGATGSKIADALKDGNLQPDFLFTNQETRTNTKIIDPVRRTNTDINEPGSPMEEGVQRAVLAKLKNGLKKDDIVVLAGSLPAGAPRTLYRDWILECAAAGAKVFLDADGDLLEHGIEAAPYLIKPNREELSRLFQSSLNSLEEIITAAKTLVRGGIQKTAVSLGADGALLVTSGEVLYAEGLRVPVGSTVGAGDSMVAAFAYGEETGMTARETFRLAMAAGAASVMCSGTQAASRSSIEKLLPMVKVQSLD</sequence>
<evidence type="ECO:0000259" key="9">
    <source>
        <dbReference type="Pfam" id="PF00294"/>
    </source>
</evidence>
<dbReference type="InterPro" id="IPR017583">
    <property type="entry name" value="Tagatose/fructose_Pkinase"/>
</dbReference>
<comment type="similarity">
    <text evidence="1">Belongs to the carbohydrate kinase pfkB family.</text>
</comment>
<evidence type="ECO:0000313" key="10">
    <source>
        <dbReference type="EMBL" id="MBW7572967.1"/>
    </source>
</evidence>
<keyword evidence="5 7" id="KW-0067">ATP-binding</keyword>
<keyword evidence="11" id="KW-1185">Reference proteome</keyword>
<comment type="catalytic activity">
    <reaction evidence="6 8">
        <text>beta-D-fructose 1-phosphate + ATP = beta-D-fructose 1,6-bisphosphate + ADP + H(+)</text>
        <dbReference type="Rhea" id="RHEA:14213"/>
        <dbReference type="ChEBI" id="CHEBI:15378"/>
        <dbReference type="ChEBI" id="CHEBI:30616"/>
        <dbReference type="ChEBI" id="CHEBI:32966"/>
        <dbReference type="ChEBI" id="CHEBI:138881"/>
        <dbReference type="ChEBI" id="CHEBI:456216"/>
        <dbReference type="EC" id="2.7.1.56"/>
    </reaction>
</comment>
<comment type="similarity">
    <text evidence="7">Belongs to the carbohydrate kinase PfkB family. LacC subfamily.</text>
</comment>
<evidence type="ECO:0000256" key="1">
    <source>
        <dbReference type="ARBA" id="ARBA00005380"/>
    </source>
</evidence>
<keyword evidence="2 7" id="KW-0808">Transferase</keyword>
<dbReference type="InterPro" id="IPR011611">
    <property type="entry name" value="PfkB_dom"/>
</dbReference>
<evidence type="ECO:0000256" key="3">
    <source>
        <dbReference type="ARBA" id="ARBA00022741"/>
    </source>
</evidence>
<evidence type="ECO:0000313" key="11">
    <source>
        <dbReference type="Proteomes" id="UP000719942"/>
    </source>
</evidence>
<accession>A0ABS7DNV6</accession>
<dbReference type="EC" id="2.7.1.144" evidence="7"/>
<comment type="function">
    <text evidence="8">Catalyzes the ATP-dependent phosphorylation of fructose-l-phosphate to fructose-l,6-bisphosphate.</text>
</comment>
<evidence type="ECO:0000256" key="7">
    <source>
        <dbReference type="PIRNR" id="PIRNR000535"/>
    </source>
</evidence>
<dbReference type="RefSeq" id="WP_219965378.1">
    <property type="nucleotide sequence ID" value="NZ_JAGFNZ010000003.1"/>
</dbReference>
<dbReference type="InterPro" id="IPR002173">
    <property type="entry name" value="Carboh/pur_kinase_PfkB_CS"/>
</dbReference>
<keyword evidence="7" id="KW-0423">Lactose metabolism</keyword>
<reference evidence="10 11" key="1">
    <citation type="submission" date="2021-03" db="EMBL/GenBank/DDBJ databases">
        <title>Caproiciproducens sp. nov. isolated from feces of cow.</title>
        <authorList>
            <person name="Choi J.-Y."/>
        </authorList>
    </citation>
    <scope>NUCLEOTIDE SEQUENCE [LARGE SCALE GENOMIC DNA]</scope>
    <source>
        <strain evidence="10 11">AGMB10547</strain>
    </source>
</reference>
<dbReference type="PANTHER" id="PTHR46566">
    <property type="entry name" value="1-PHOSPHOFRUCTOKINASE-RELATED"/>
    <property type="match status" value="1"/>
</dbReference>
<dbReference type="PROSITE" id="PS00583">
    <property type="entry name" value="PFKB_KINASES_1"/>
    <property type="match status" value="1"/>
</dbReference>
<dbReference type="InterPro" id="IPR022463">
    <property type="entry name" value="1-PFruKinase"/>
</dbReference>
<comment type="caution">
    <text evidence="10">The sequence shown here is derived from an EMBL/GenBank/DDBJ whole genome shotgun (WGS) entry which is preliminary data.</text>
</comment>